<evidence type="ECO:0008006" key="5">
    <source>
        <dbReference type="Google" id="ProtNLM"/>
    </source>
</evidence>
<dbReference type="Pfam" id="PF00023">
    <property type="entry name" value="Ank"/>
    <property type="match status" value="1"/>
</dbReference>
<gene>
    <name evidence="3" type="ORF">GCM10010515_31080</name>
</gene>
<keyword evidence="4" id="KW-1185">Reference proteome</keyword>
<feature type="repeat" description="ANK" evidence="1">
    <location>
        <begin position="69"/>
        <end position="101"/>
    </location>
</feature>
<feature type="region of interest" description="Disordered" evidence="2">
    <location>
        <begin position="228"/>
        <end position="276"/>
    </location>
</feature>
<comment type="caution">
    <text evidence="3">The sequence shown here is derived from an EMBL/GenBank/DDBJ whole genome shotgun (WGS) entry which is preliminary data.</text>
</comment>
<reference evidence="3" key="2">
    <citation type="submission" date="2020-09" db="EMBL/GenBank/DDBJ databases">
        <authorList>
            <person name="Sun Q."/>
            <person name="Ohkuma M."/>
        </authorList>
    </citation>
    <scope>NUCLEOTIDE SEQUENCE</scope>
    <source>
        <strain evidence="3">JCM 4956</strain>
    </source>
</reference>
<dbReference type="PROSITE" id="PS50088">
    <property type="entry name" value="ANK_REPEAT"/>
    <property type="match status" value="3"/>
</dbReference>
<feature type="repeat" description="ANK" evidence="1">
    <location>
        <begin position="3"/>
        <end position="35"/>
    </location>
</feature>
<dbReference type="InterPro" id="IPR051616">
    <property type="entry name" value="Cul2-RING_E3_ligase_SR"/>
</dbReference>
<dbReference type="AlphaFoldDB" id="A0A918KF41"/>
<dbReference type="Proteomes" id="UP000645555">
    <property type="component" value="Unassembled WGS sequence"/>
</dbReference>
<dbReference type="EMBL" id="BMWD01000009">
    <property type="protein sequence ID" value="GGX61067.1"/>
    <property type="molecule type" value="Genomic_DNA"/>
</dbReference>
<keyword evidence="1" id="KW-0040">ANK repeat</keyword>
<dbReference type="SUPFAM" id="SSF48403">
    <property type="entry name" value="Ankyrin repeat"/>
    <property type="match status" value="1"/>
</dbReference>
<dbReference type="SMART" id="SM00248">
    <property type="entry name" value="ANK"/>
    <property type="match status" value="5"/>
</dbReference>
<dbReference type="Pfam" id="PF12796">
    <property type="entry name" value="Ank_2"/>
    <property type="match status" value="1"/>
</dbReference>
<name>A0A918KF41_9ACTN</name>
<organism evidence="3 4">
    <name type="scientific">Streptomyces fructofermentans</name>
    <dbReference type="NCBI Taxonomy" id="152141"/>
    <lineage>
        <taxon>Bacteria</taxon>
        <taxon>Bacillati</taxon>
        <taxon>Actinomycetota</taxon>
        <taxon>Actinomycetes</taxon>
        <taxon>Kitasatosporales</taxon>
        <taxon>Streptomycetaceae</taxon>
        <taxon>Streptomyces</taxon>
    </lineage>
</organism>
<evidence type="ECO:0000256" key="2">
    <source>
        <dbReference type="SAM" id="MobiDB-lite"/>
    </source>
</evidence>
<sequence>MGNPAAALHAAVHAGDERAVARLLRAGASPEATDDEGVTALYTAAADGRSAVVRLLLASGAAPDRLSGDGESPLCGAACWGRTDAVRELLAAGAAPDLAEEFGHTASTWAVRGGHTAVLAELLAAGADPDRPMPPPGGEPLLVAAVRRGSPGCVRLLFAHGAAARPEALAEARRLSARDVEAELRGALERAHGPGHSFTTRRFTRDGGGRGLGGDAVGVVEVTLLRDGRPAASDDRETGQAEVLALLEAGPGPSGAAPAADPSAPSAPRTGGPAAP</sequence>
<feature type="compositionally biased region" description="Basic and acidic residues" evidence="2">
    <location>
        <begin position="228"/>
        <end position="239"/>
    </location>
</feature>
<proteinExistence type="predicted"/>
<dbReference type="InterPro" id="IPR036770">
    <property type="entry name" value="Ankyrin_rpt-contain_sf"/>
</dbReference>
<evidence type="ECO:0000313" key="3">
    <source>
        <dbReference type="EMBL" id="GGX61067.1"/>
    </source>
</evidence>
<accession>A0A918KF41</accession>
<dbReference type="PROSITE" id="PS50297">
    <property type="entry name" value="ANK_REP_REGION"/>
    <property type="match status" value="2"/>
</dbReference>
<feature type="repeat" description="ANK" evidence="1">
    <location>
        <begin position="36"/>
        <end position="68"/>
    </location>
</feature>
<protein>
    <recommendedName>
        <fullName evidence="5">Ankyrin repeat domain-containing protein</fullName>
    </recommendedName>
</protein>
<dbReference type="PANTHER" id="PTHR46224">
    <property type="entry name" value="ANKYRIN REPEAT FAMILY PROTEIN"/>
    <property type="match status" value="1"/>
</dbReference>
<dbReference type="InterPro" id="IPR002110">
    <property type="entry name" value="Ankyrin_rpt"/>
</dbReference>
<evidence type="ECO:0000313" key="4">
    <source>
        <dbReference type="Proteomes" id="UP000645555"/>
    </source>
</evidence>
<reference evidence="3" key="1">
    <citation type="journal article" date="2014" name="Int. J. Syst. Evol. Microbiol.">
        <title>Complete genome sequence of Corynebacterium casei LMG S-19264T (=DSM 44701T), isolated from a smear-ripened cheese.</title>
        <authorList>
            <consortium name="US DOE Joint Genome Institute (JGI-PGF)"/>
            <person name="Walter F."/>
            <person name="Albersmeier A."/>
            <person name="Kalinowski J."/>
            <person name="Ruckert C."/>
        </authorList>
    </citation>
    <scope>NUCLEOTIDE SEQUENCE</scope>
    <source>
        <strain evidence="3">JCM 4956</strain>
    </source>
</reference>
<dbReference type="Gene3D" id="1.25.40.20">
    <property type="entry name" value="Ankyrin repeat-containing domain"/>
    <property type="match status" value="2"/>
</dbReference>
<dbReference type="RefSeq" id="WP_190036067.1">
    <property type="nucleotide sequence ID" value="NZ_BMWD01000009.1"/>
</dbReference>
<feature type="region of interest" description="Disordered" evidence="2">
    <location>
        <begin position="191"/>
        <end position="211"/>
    </location>
</feature>
<evidence type="ECO:0000256" key="1">
    <source>
        <dbReference type="PROSITE-ProRule" id="PRU00023"/>
    </source>
</evidence>
<feature type="compositionally biased region" description="Low complexity" evidence="2">
    <location>
        <begin position="249"/>
        <end position="268"/>
    </location>
</feature>
<dbReference type="PANTHER" id="PTHR46224:SF64">
    <property type="entry name" value="IQ MOTIF AND ANKYRIN REPEAT DOMAIN-CONTAINING PROTEIN 1"/>
    <property type="match status" value="1"/>
</dbReference>